<accession>A0A7D5IZH0</accession>
<protein>
    <recommendedName>
        <fullName evidence="3">Alpha/beta hydrolase</fullName>
    </recommendedName>
</protein>
<gene>
    <name evidence="1" type="ORF">HW566_09360</name>
</gene>
<reference evidence="1 2" key="1">
    <citation type="submission" date="2020-06" db="EMBL/GenBank/DDBJ databases">
        <authorList>
            <person name="Jo H."/>
        </authorList>
    </citation>
    <scope>NUCLEOTIDE SEQUENCE [LARGE SCALE GENOMIC DNA]</scope>
    <source>
        <strain evidence="1 2">I46</strain>
    </source>
</reference>
<dbReference type="AlphaFoldDB" id="A0A7D5IZH0"/>
<dbReference type="RefSeq" id="WP_178012329.1">
    <property type="nucleotide sequence ID" value="NZ_CP058316.1"/>
</dbReference>
<dbReference type="Proteomes" id="UP000509638">
    <property type="component" value="Chromosome"/>
</dbReference>
<evidence type="ECO:0008006" key="3">
    <source>
        <dbReference type="Google" id="ProtNLM"/>
    </source>
</evidence>
<dbReference type="EMBL" id="CP058316">
    <property type="protein sequence ID" value="QLD11955.1"/>
    <property type="molecule type" value="Genomic_DNA"/>
</dbReference>
<sequence length="116" mass="12799">MKLHIETTGSGPRRIAFVRGLANDATVWALDAIVSHWDRKMGLSVLQDVATHPYRVTRPAAPSTVVLSGDALYVVPDPLPETRKSSGWTIVREDSLGHAMFLENPDLVWELIEPAL</sequence>
<evidence type="ECO:0000313" key="2">
    <source>
        <dbReference type="Proteomes" id="UP000509638"/>
    </source>
</evidence>
<evidence type="ECO:0000313" key="1">
    <source>
        <dbReference type="EMBL" id="QLD11955.1"/>
    </source>
</evidence>
<name>A0A7D5IZH0_9MICO</name>
<organism evidence="1 2">
    <name type="scientific">Microbacterium oleivorans</name>
    <dbReference type="NCBI Taxonomy" id="273677"/>
    <lineage>
        <taxon>Bacteria</taxon>
        <taxon>Bacillati</taxon>
        <taxon>Actinomycetota</taxon>
        <taxon>Actinomycetes</taxon>
        <taxon>Micrococcales</taxon>
        <taxon>Microbacteriaceae</taxon>
        <taxon>Microbacterium</taxon>
    </lineage>
</organism>
<proteinExistence type="predicted"/>